<name>A0ABX2EDW0_9BURK</name>
<evidence type="ECO:0000256" key="2">
    <source>
        <dbReference type="ARBA" id="ARBA00007430"/>
    </source>
</evidence>
<evidence type="ECO:0000313" key="8">
    <source>
        <dbReference type="EMBL" id="NRF66792.1"/>
    </source>
</evidence>
<keyword evidence="6 7" id="KW-0472">Membrane</keyword>
<evidence type="ECO:0000256" key="4">
    <source>
        <dbReference type="ARBA" id="ARBA00022692"/>
    </source>
</evidence>
<organism evidence="8 9">
    <name type="scientific">Pseudaquabacterium terrae</name>
    <dbReference type="NCBI Taxonomy" id="2732868"/>
    <lineage>
        <taxon>Bacteria</taxon>
        <taxon>Pseudomonadati</taxon>
        <taxon>Pseudomonadota</taxon>
        <taxon>Betaproteobacteria</taxon>
        <taxon>Burkholderiales</taxon>
        <taxon>Sphaerotilaceae</taxon>
        <taxon>Pseudaquabacterium</taxon>
    </lineage>
</organism>
<sequence length="409" mass="42372">MASAGLLRATLTLLTGGALAQALPLLLGPWLARLYSPQEFGIYHLFAAVAANLAVIGCARYEFALPLAADAREADALRLLCLALLAAVTLLSAVVAAWWAWSSAVTWPLWLPLAVAALGVLSLATLWATRQQRFHALAGARVLQHGGGAAAQVAAGLAQGGLHGLIAAPIAAALAAFALLRLPLGRGVSTTTADLQAAARRHREFPLLNTPHAFLGALQDTVTMALITAQLGAAAGGAWGLALRYLKAPATLVGGALSQALYPRLASAGIAGGITVEARATVRRAMLALAAIAAPLVALLWVLGPDLFAWAFGERWREAGELARALALYIGVHFVASPLAVVTMAWGAQAWALRLALVGQAAFLLALALGLQFGSLAAAGWAVSIVTAAYFGWYFFKLATWPVVREEAA</sequence>
<comment type="caution">
    <text evidence="8">The sequence shown here is derived from an EMBL/GenBank/DDBJ whole genome shotgun (WGS) entry which is preliminary data.</text>
</comment>
<comment type="subcellular location">
    <subcellularLocation>
        <location evidence="1">Cell membrane</location>
        <topology evidence="1">Multi-pass membrane protein</topology>
    </subcellularLocation>
</comment>
<comment type="similarity">
    <text evidence="2">Belongs to the polysaccharide synthase family.</text>
</comment>
<evidence type="ECO:0000256" key="5">
    <source>
        <dbReference type="ARBA" id="ARBA00022989"/>
    </source>
</evidence>
<evidence type="ECO:0000256" key="7">
    <source>
        <dbReference type="SAM" id="Phobius"/>
    </source>
</evidence>
<evidence type="ECO:0000313" key="9">
    <source>
        <dbReference type="Proteomes" id="UP000737171"/>
    </source>
</evidence>
<feature type="transmembrane region" description="Helical" evidence="7">
    <location>
        <begin position="79"/>
        <end position="101"/>
    </location>
</feature>
<dbReference type="Pfam" id="PF13440">
    <property type="entry name" value="Polysacc_synt_3"/>
    <property type="match status" value="1"/>
</dbReference>
<dbReference type="PANTHER" id="PTHR30250:SF10">
    <property type="entry name" value="LIPOPOLYSACCHARIDE BIOSYNTHESIS PROTEIN WZXC"/>
    <property type="match status" value="1"/>
</dbReference>
<dbReference type="Proteomes" id="UP000737171">
    <property type="component" value="Unassembled WGS sequence"/>
</dbReference>
<reference evidence="8 9" key="1">
    <citation type="submission" date="2020-05" db="EMBL/GenBank/DDBJ databases">
        <title>Aquincola sp. isolate from soil.</title>
        <authorList>
            <person name="Han J."/>
            <person name="Kim D.-U."/>
        </authorList>
    </citation>
    <scope>NUCLEOTIDE SEQUENCE [LARGE SCALE GENOMIC DNA]</scope>
    <source>
        <strain evidence="8 9">S2</strain>
    </source>
</reference>
<keyword evidence="9" id="KW-1185">Reference proteome</keyword>
<evidence type="ECO:0000256" key="1">
    <source>
        <dbReference type="ARBA" id="ARBA00004651"/>
    </source>
</evidence>
<feature type="transmembrane region" description="Helical" evidence="7">
    <location>
        <begin position="285"/>
        <end position="303"/>
    </location>
</feature>
<gene>
    <name evidence="8" type="ORF">HLB44_07340</name>
</gene>
<evidence type="ECO:0000256" key="6">
    <source>
        <dbReference type="ARBA" id="ARBA00023136"/>
    </source>
</evidence>
<dbReference type="RefSeq" id="WP_173121896.1">
    <property type="nucleotide sequence ID" value="NZ_JABRWJ010000002.1"/>
</dbReference>
<feature type="transmembrane region" description="Helical" evidence="7">
    <location>
        <begin position="351"/>
        <end position="371"/>
    </location>
</feature>
<keyword evidence="5 7" id="KW-1133">Transmembrane helix</keyword>
<proteinExistence type="inferred from homology"/>
<feature type="transmembrane region" description="Helical" evidence="7">
    <location>
        <begin position="323"/>
        <end position="344"/>
    </location>
</feature>
<keyword evidence="3" id="KW-1003">Cell membrane</keyword>
<protein>
    <submittedName>
        <fullName evidence="8">Oligosaccharide flippase family protein</fullName>
    </submittedName>
</protein>
<accession>A0ABX2EDW0</accession>
<feature type="transmembrane region" description="Helical" evidence="7">
    <location>
        <begin position="40"/>
        <end position="59"/>
    </location>
</feature>
<dbReference type="EMBL" id="JABRWJ010000002">
    <property type="protein sequence ID" value="NRF66792.1"/>
    <property type="molecule type" value="Genomic_DNA"/>
</dbReference>
<keyword evidence="4 7" id="KW-0812">Transmembrane</keyword>
<feature type="transmembrane region" description="Helical" evidence="7">
    <location>
        <begin position="377"/>
        <end position="396"/>
    </location>
</feature>
<dbReference type="InterPro" id="IPR050833">
    <property type="entry name" value="Poly_Biosynth_Transport"/>
</dbReference>
<feature type="transmembrane region" description="Helical" evidence="7">
    <location>
        <begin position="107"/>
        <end position="128"/>
    </location>
</feature>
<dbReference type="PANTHER" id="PTHR30250">
    <property type="entry name" value="PST FAMILY PREDICTED COLANIC ACID TRANSPORTER"/>
    <property type="match status" value="1"/>
</dbReference>
<evidence type="ECO:0000256" key="3">
    <source>
        <dbReference type="ARBA" id="ARBA00022475"/>
    </source>
</evidence>